<keyword evidence="2" id="KW-1185">Reference proteome</keyword>
<sequence>MWKLSESHLPKRALAKVRKAKWLRLRVRSQHGQGFLLVSVQTHGWRVDHRDGKQKEEESKASRSVQVPEASAKIGWRERVKCGLPREKEQCDAYLNNIAAWISCRRRQRLKDVLDCCQGSNATPGPYYGGEVIAPQKAPGTSF</sequence>
<feature type="compositionally biased region" description="Basic and acidic residues" evidence="1">
    <location>
        <begin position="47"/>
        <end position="61"/>
    </location>
</feature>
<dbReference type="AlphaFoldDB" id="A0A5S6QSR0"/>
<accession>A0A5S6QSR0</accession>
<evidence type="ECO:0000313" key="3">
    <source>
        <dbReference type="WBParaSite" id="TMUE_2000010179.1"/>
    </source>
</evidence>
<dbReference type="Proteomes" id="UP000046395">
    <property type="component" value="Unassembled WGS sequence"/>
</dbReference>
<reference evidence="3" key="1">
    <citation type="submission" date="2019-12" db="UniProtKB">
        <authorList>
            <consortium name="WormBaseParasite"/>
        </authorList>
    </citation>
    <scope>IDENTIFICATION</scope>
</reference>
<name>A0A5S6QSR0_TRIMR</name>
<feature type="region of interest" description="Disordered" evidence="1">
    <location>
        <begin position="47"/>
        <end position="69"/>
    </location>
</feature>
<dbReference type="WBParaSite" id="TMUE_2000010179.1">
    <property type="protein sequence ID" value="TMUE_2000010179.1"/>
    <property type="gene ID" value="WBGene00300874"/>
</dbReference>
<evidence type="ECO:0000313" key="2">
    <source>
        <dbReference type="Proteomes" id="UP000046395"/>
    </source>
</evidence>
<evidence type="ECO:0000256" key="1">
    <source>
        <dbReference type="SAM" id="MobiDB-lite"/>
    </source>
</evidence>
<proteinExistence type="predicted"/>
<protein>
    <submittedName>
        <fullName evidence="3">Uncharacterized protein</fullName>
    </submittedName>
</protein>
<organism evidence="2 3">
    <name type="scientific">Trichuris muris</name>
    <name type="common">Mouse whipworm</name>
    <dbReference type="NCBI Taxonomy" id="70415"/>
    <lineage>
        <taxon>Eukaryota</taxon>
        <taxon>Metazoa</taxon>
        <taxon>Ecdysozoa</taxon>
        <taxon>Nematoda</taxon>
        <taxon>Enoplea</taxon>
        <taxon>Dorylaimia</taxon>
        <taxon>Trichinellida</taxon>
        <taxon>Trichuridae</taxon>
        <taxon>Trichuris</taxon>
    </lineage>
</organism>